<feature type="transmembrane region" description="Helical" evidence="7">
    <location>
        <begin position="317"/>
        <end position="334"/>
    </location>
</feature>
<evidence type="ECO:0000256" key="4">
    <source>
        <dbReference type="ARBA" id="ARBA00022692"/>
    </source>
</evidence>
<feature type="domain" description="SSD" evidence="8">
    <location>
        <begin position="678"/>
        <end position="811"/>
    </location>
</feature>
<dbReference type="GO" id="GO:0005886">
    <property type="term" value="C:plasma membrane"/>
    <property type="evidence" value="ECO:0007669"/>
    <property type="project" value="UniProtKB-SubCell"/>
</dbReference>
<comment type="similarity">
    <text evidence="2">Belongs to the resistance-nodulation-cell division (RND) (TC 2.A.6) family. MmpL subfamily.</text>
</comment>
<gene>
    <name evidence="9" type="ORF">SACC_05620</name>
</gene>
<dbReference type="InterPro" id="IPR050545">
    <property type="entry name" value="Mycobact_MmpL"/>
</dbReference>
<evidence type="ECO:0000256" key="7">
    <source>
        <dbReference type="SAM" id="Phobius"/>
    </source>
</evidence>
<feature type="transmembrane region" description="Helical" evidence="7">
    <location>
        <begin position="505"/>
        <end position="522"/>
    </location>
</feature>
<dbReference type="Gene3D" id="1.20.1640.10">
    <property type="entry name" value="Multidrug efflux transporter AcrB transmembrane domain"/>
    <property type="match status" value="2"/>
</dbReference>
<accession>A0AAQ4CP14</accession>
<feature type="transmembrane region" description="Helical" evidence="7">
    <location>
        <begin position="341"/>
        <end position="362"/>
    </location>
</feature>
<keyword evidence="3" id="KW-1003">Cell membrane</keyword>
<evidence type="ECO:0000256" key="5">
    <source>
        <dbReference type="ARBA" id="ARBA00022989"/>
    </source>
</evidence>
<feature type="transmembrane region" description="Helical" evidence="7">
    <location>
        <begin position="786"/>
        <end position="805"/>
    </location>
</feature>
<feature type="transmembrane region" description="Helical" evidence="7">
    <location>
        <begin position="686"/>
        <end position="707"/>
    </location>
</feature>
<feature type="transmembrane region" description="Helical" evidence="7">
    <location>
        <begin position="658"/>
        <end position="679"/>
    </location>
</feature>
<organism evidence="9 10">
    <name type="scientific">Saccharolobus caldissimus</name>
    <dbReference type="NCBI Taxonomy" id="1702097"/>
    <lineage>
        <taxon>Archaea</taxon>
        <taxon>Thermoproteota</taxon>
        <taxon>Thermoprotei</taxon>
        <taxon>Sulfolobales</taxon>
        <taxon>Sulfolobaceae</taxon>
        <taxon>Saccharolobus</taxon>
    </lineage>
</organism>
<dbReference type="Pfam" id="PF03176">
    <property type="entry name" value="MMPL"/>
    <property type="match status" value="2"/>
</dbReference>
<dbReference type="InterPro" id="IPR004869">
    <property type="entry name" value="MMPL_dom"/>
</dbReference>
<dbReference type="KEGG" id="scas:SACC_05620"/>
<dbReference type="SUPFAM" id="SSF82866">
    <property type="entry name" value="Multidrug efflux transporter AcrB transmembrane domain"/>
    <property type="match status" value="2"/>
</dbReference>
<feature type="transmembrane region" description="Helical" evidence="7">
    <location>
        <begin position="417"/>
        <end position="437"/>
    </location>
</feature>
<dbReference type="PANTHER" id="PTHR33406:SF6">
    <property type="entry name" value="MEMBRANE PROTEIN YDGH-RELATED"/>
    <property type="match status" value="1"/>
</dbReference>
<evidence type="ECO:0000256" key="6">
    <source>
        <dbReference type="ARBA" id="ARBA00023136"/>
    </source>
</evidence>
<dbReference type="PROSITE" id="PS50156">
    <property type="entry name" value="SSD"/>
    <property type="match status" value="1"/>
</dbReference>
<feature type="transmembrane region" description="Helical" evidence="7">
    <location>
        <begin position="759"/>
        <end position="780"/>
    </location>
</feature>
<keyword evidence="10" id="KW-1185">Reference proteome</keyword>
<evidence type="ECO:0000256" key="1">
    <source>
        <dbReference type="ARBA" id="ARBA00004651"/>
    </source>
</evidence>
<reference evidence="9 10" key="1">
    <citation type="journal article" date="2022" name="Microbiol. Resour. Announc.">
        <title>Complete Genome Sequence of the Hyperthermophilic and Acidophilic Archaeon Saccharolobus caldissimus Strain HS-3T.</title>
        <authorList>
            <person name="Sakai H.D."/>
            <person name="Kurosawa N."/>
        </authorList>
    </citation>
    <scope>NUCLEOTIDE SEQUENCE [LARGE SCALE GENOMIC DNA]</scope>
    <source>
        <strain evidence="9 10">JCM32116</strain>
    </source>
</reference>
<evidence type="ECO:0000256" key="2">
    <source>
        <dbReference type="ARBA" id="ARBA00010157"/>
    </source>
</evidence>
<dbReference type="PANTHER" id="PTHR33406">
    <property type="entry name" value="MEMBRANE PROTEIN MJ1562-RELATED"/>
    <property type="match status" value="1"/>
</dbReference>
<keyword evidence="5 7" id="KW-1133">Transmembrane helix</keyword>
<evidence type="ECO:0000256" key="3">
    <source>
        <dbReference type="ARBA" id="ARBA00022475"/>
    </source>
</evidence>
<evidence type="ECO:0000259" key="8">
    <source>
        <dbReference type="PROSITE" id="PS50156"/>
    </source>
</evidence>
<evidence type="ECO:0000313" key="9">
    <source>
        <dbReference type="EMBL" id="BDB97545.1"/>
    </source>
</evidence>
<feature type="transmembrane region" description="Helical" evidence="7">
    <location>
        <begin position="443"/>
        <end position="469"/>
    </location>
</feature>
<keyword evidence="4 7" id="KW-0812">Transmembrane</keyword>
<proteinExistence type="inferred from homology"/>
<comment type="subcellular location">
    <subcellularLocation>
        <location evidence="1">Cell membrane</location>
        <topology evidence="1">Multi-pass membrane protein</topology>
    </subcellularLocation>
</comment>
<protein>
    <submittedName>
        <fullName evidence="9">Antibiotic transporter</fullName>
    </submittedName>
</protein>
<feature type="transmembrane region" description="Helical" evidence="7">
    <location>
        <begin position="12"/>
        <end position="34"/>
    </location>
</feature>
<sequence>MFITHSKYYESVRNDIILTLLWILLLIILLPMAVKVPSLFIYTDDPFLSNNIQSVQVQHILNKYFNIGNFDYLYVIINGTYNKSIQEIYSNMYLLNNAIVITPYEYYNMLQGEYIKYLKSNITLYNFTNFIKQLYDNLTKLKMYLISHFQYFEYQLNVTFWLPLHNFSVNICPYYEYNFEKVNGSLLQRAQYAGYLTFKDPYLLYFSFDNYSNYTFAFNFLLKFDNYSDIVYKLSKINSNIERQLLELKNFEYSNNYYNLSIKFHNNNYWLFIIKIPNNESLTAINKFINNLKNAYVVGHLAYYAQSAYYTQNDIEIIDITTVFLVTILLIILVRSLIPILILITSASTGLILAYGLMFIEIQLGYKIYYISGLVVPPIVFGLSIDYGILFIYRYFEELKSNSDDPLKGAFRNSIRGILISGLSIVLGFLSFVISPSNLLRNIGIALVTSSISALIPAVFFIYSLLTLIPSKYLSFPRKKLPDPRDIRQKYLHDLSSFSIRHNKIIVVLTLLSLILLISYSTTIHTNVNVNEIIPPNANSLIGTGLLENMYNYSIDYVLLYGNPIGNHSLICSLTKSLINQGNLVYGPVSIGNIIIPNNTQLYNNFYKDNYTLLIVYLKYPVFSQGAIKLTNYLIKKGFMVGGDNAQRIDIVKNTVSIYFNFTLLLTIILIIVYLFIILGSLILPLRLVLTISLSSLLGVSSLTLIYSSPYWLSPLIIFALLFSLGIDYDMFIIIRLIEEMKDKEFNEAIIKAVERTGLAITACGLILAGAFFSLVVSDIRFLQEIGFGVGISIIFDTFIVRPILVPSILSVLKKYNFWPFSVRKFLYT</sequence>
<evidence type="ECO:0000313" key="10">
    <source>
        <dbReference type="Proteomes" id="UP001319921"/>
    </source>
</evidence>
<dbReference type="Proteomes" id="UP001319921">
    <property type="component" value="Chromosome"/>
</dbReference>
<dbReference type="AlphaFoldDB" id="A0AAQ4CP14"/>
<feature type="transmembrane region" description="Helical" evidence="7">
    <location>
        <begin position="713"/>
        <end position="738"/>
    </location>
</feature>
<dbReference type="InterPro" id="IPR000731">
    <property type="entry name" value="SSD"/>
</dbReference>
<dbReference type="EMBL" id="AP025226">
    <property type="protein sequence ID" value="BDB97545.1"/>
    <property type="molecule type" value="Genomic_DNA"/>
</dbReference>
<feature type="transmembrane region" description="Helical" evidence="7">
    <location>
        <begin position="368"/>
        <end position="396"/>
    </location>
</feature>
<name>A0AAQ4CP14_9CREN</name>
<keyword evidence="6 7" id="KW-0472">Membrane</keyword>